<reference evidence="3" key="2">
    <citation type="journal article" date="2017" name="Nat. Plants">
        <title>The Aegilops tauschii genome reveals multiple impacts of transposons.</title>
        <authorList>
            <person name="Zhao G."/>
            <person name="Zou C."/>
            <person name="Li K."/>
            <person name="Wang K."/>
            <person name="Li T."/>
            <person name="Gao L."/>
            <person name="Zhang X."/>
            <person name="Wang H."/>
            <person name="Yang Z."/>
            <person name="Liu X."/>
            <person name="Jiang W."/>
            <person name="Mao L."/>
            <person name="Kong X."/>
            <person name="Jiao Y."/>
            <person name="Jia J."/>
        </authorList>
    </citation>
    <scope>NUCLEOTIDE SEQUENCE [LARGE SCALE GENOMIC DNA]</scope>
    <source>
        <strain evidence="3">cv. AL8/78</strain>
    </source>
</reference>
<feature type="region of interest" description="Disordered" evidence="1">
    <location>
        <begin position="1"/>
        <end position="41"/>
    </location>
</feature>
<dbReference type="EnsemblPlants" id="AET7Gv20604500.7">
    <property type="protein sequence ID" value="AET7Gv20604500.7"/>
    <property type="gene ID" value="AET7Gv20604500"/>
</dbReference>
<sequence length="75" mass="8388">QPAHSSRLVAARGTDRRSPQRPTSDSAPKETSNFSQPLQNPESLPVFDLRVALLICLECSYVLIKLPFFMDIICN</sequence>
<dbReference type="Gramene" id="AET7Gv20604500.7">
    <property type="protein sequence ID" value="AET7Gv20604500.7"/>
    <property type="gene ID" value="AET7Gv20604500"/>
</dbReference>
<organism evidence="2 3">
    <name type="scientific">Aegilops tauschii subsp. strangulata</name>
    <name type="common">Goatgrass</name>
    <dbReference type="NCBI Taxonomy" id="200361"/>
    <lineage>
        <taxon>Eukaryota</taxon>
        <taxon>Viridiplantae</taxon>
        <taxon>Streptophyta</taxon>
        <taxon>Embryophyta</taxon>
        <taxon>Tracheophyta</taxon>
        <taxon>Spermatophyta</taxon>
        <taxon>Magnoliopsida</taxon>
        <taxon>Liliopsida</taxon>
        <taxon>Poales</taxon>
        <taxon>Poaceae</taxon>
        <taxon>BOP clade</taxon>
        <taxon>Pooideae</taxon>
        <taxon>Triticodae</taxon>
        <taxon>Triticeae</taxon>
        <taxon>Triticinae</taxon>
        <taxon>Aegilops</taxon>
    </lineage>
</organism>
<evidence type="ECO:0000313" key="3">
    <source>
        <dbReference type="Proteomes" id="UP000015105"/>
    </source>
</evidence>
<evidence type="ECO:0000256" key="1">
    <source>
        <dbReference type="SAM" id="MobiDB-lite"/>
    </source>
</evidence>
<reference evidence="3" key="1">
    <citation type="journal article" date="2014" name="Science">
        <title>Ancient hybridizations among the ancestral genomes of bread wheat.</title>
        <authorList>
            <consortium name="International Wheat Genome Sequencing Consortium,"/>
            <person name="Marcussen T."/>
            <person name="Sandve S.R."/>
            <person name="Heier L."/>
            <person name="Spannagl M."/>
            <person name="Pfeifer M."/>
            <person name="Jakobsen K.S."/>
            <person name="Wulff B.B."/>
            <person name="Steuernagel B."/>
            <person name="Mayer K.F."/>
            <person name="Olsen O.A."/>
        </authorList>
    </citation>
    <scope>NUCLEOTIDE SEQUENCE [LARGE SCALE GENOMIC DNA]</scope>
    <source>
        <strain evidence="3">cv. AL8/78</strain>
    </source>
</reference>
<feature type="compositionally biased region" description="Polar residues" evidence="1">
    <location>
        <begin position="20"/>
        <end position="41"/>
    </location>
</feature>
<reference evidence="2" key="5">
    <citation type="journal article" date="2021" name="G3 (Bethesda)">
        <title>Aegilops tauschii genome assembly Aet v5.0 features greater sequence contiguity and improved annotation.</title>
        <authorList>
            <person name="Wang L."/>
            <person name="Zhu T."/>
            <person name="Rodriguez J.C."/>
            <person name="Deal K.R."/>
            <person name="Dubcovsky J."/>
            <person name="McGuire P.E."/>
            <person name="Lux T."/>
            <person name="Spannagl M."/>
            <person name="Mayer K.F.X."/>
            <person name="Baldrich P."/>
            <person name="Meyers B.C."/>
            <person name="Huo N."/>
            <person name="Gu Y.Q."/>
            <person name="Zhou H."/>
            <person name="Devos K.M."/>
            <person name="Bennetzen J.L."/>
            <person name="Unver T."/>
            <person name="Budak H."/>
            <person name="Gulick P.J."/>
            <person name="Galiba G."/>
            <person name="Kalapos B."/>
            <person name="Nelson D.R."/>
            <person name="Li P."/>
            <person name="You F.M."/>
            <person name="Luo M.C."/>
            <person name="Dvorak J."/>
        </authorList>
    </citation>
    <scope>NUCLEOTIDE SEQUENCE [LARGE SCALE GENOMIC DNA]</scope>
    <source>
        <strain evidence="2">cv. AL8/78</strain>
    </source>
</reference>
<keyword evidence="3" id="KW-1185">Reference proteome</keyword>
<proteinExistence type="predicted"/>
<reference evidence="2" key="4">
    <citation type="submission" date="2019-03" db="UniProtKB">
        <authorList>
            <consortium name="EnsemblPlants"/>
        </authorList>
    </citation>
    <scope>IDENTIFICATION</scope>
</reference>
<name>A0A453RJJ7_AEGTS</name>
<protein>
    <submittedName>
        <fullName evidence="2">Uncharacterized protein</fullName>
    </submittedName>
</protein>
<evidence type="ECO:0000313" key="2">
    <source>
        <dbReference type="EnsemblPlants" id="AET7Gv20604500.7"/>
    </source>
</evidence>
<dbReference type="AlphaFoldDB" id="A0A453RJJ7"/>
<accession>A0A453RJJ7</accession>
<reference evidence="2" key="3">
    <citation type="journal article" date="2017" name="Nature">
        <title>Genome sequence of the progenitor of the wheat D genome Aegilops tauschii.</title>
        <authorList>
            <person name="Luo M.C."/>
            <person name="Gu Y.Q."/>
            <person name="Puiu D."/>
            <person name="Wang H."/>
            <person name="Twardziok S.O."/>
            <person name="Deal K.R."/>
            <person name="Huo N."/>
            <person name="Zhu T."/>
            <person name="Wang L."/>
            <person name="Wang Y."/>
            <person name="McGuire P.E."/>
            <person name="Liu S."/>
            <person name="Long H."/>
            <person name="Ramasamy R.K."/>
            <person name="Rodriguez J.C."/>
            <person name="Van S.L."/>
            <person name="Yuan L."/>
            <person name="Wang Z."/>
            <person name="Xia Z."/>
            <person name="Xiao L."/>
            <person name="Anderson O.D."/>
            <person name="Ouyang S."/>
            <person name="Liang Y."/>
            <person name="Zimin A.V."/>
            <person name="Pertea G."/>
            <person name="Qi P."/>
            <person name="Bennetzen J.L."/>
            <person name="Dai X."/>
            <person name="Dawson M.W."/>
            <person name="Muller H.G."/>
            <person name="Kugler K."/>
            <person name="Rivarola-Duarte L."/>
            <person name="Spannagl M."/>
            <person name="Mayer K.F.X."/>
            <person name="Lu F.H."/>
            <person name="Bevan M.W."/>
            <person name="Leroy P."/>
            <person name="Li P."/>
            <person name="You F.M."/>
            <person name="Sun Q."/>
            <person name="Liu Z."/>
            <person name="Lyons E."/>
            <person name="Wicker T."/>
            <person name="Salzberg S.L."/>
            <person name="Devos K.M."/>
            <person name="Dvorak J."/>
        </authorList>
    </citation>
    <scope>NUCLEOTIDE SEQUENCE [LARGE SCALE GENOMIC DNA]</scope>
    <source>
        <strain evidence="2">cv. AL8/78</strain>
    </source>
</reference>
<dbReference type="Proteomes" id="UP000015105">
    <property type="component" value="Chromosome 7D"/>
</dbReference>